<dbReference type="EMBL" id="LXEY01000015">
    <property type="protein sequence ID" value="OAV61831.1"/>
    <property type="molecule type" value="Genomic_DNA"/>
</dbReference>
<name>A0A1B7M0S3_9MICC</name>
<comment type="caution">
    <text evidence="1">The sequence shown here is derived from an EMBL/GenBank/DDBJ whole genome shotgun (WGS) entry which is preliminary data.</text>
</comment>
<evidence type="ECO:0000313" key="1">
    <source>
        <dbReference type="EMBL" id="OAV61831.1"/>
    </source>
</evidence>
<protein>
    <submittedName>
        <fullName evidence="1">Uncharacterized protein</fullName>
    </submittedName>
</protein>
<dbReference type="Proteomes" id="UP000078292">
    <property type="component" value="Unassembled WGS sequence"/>
</dbReference>
<evidence type="ECO:0000313" key="2">
    <source>
        <dbReference type="Proteomes" id="UP000078292"/>
    </source>
</evidence>
<sequence>MLYQASIRHDRLATVAEEMNRAYDEADYERIHRLIITETSRGMVRSGNRTFLPHHTSAHQTLSSHRYFDPNLL</sequence>
<gene>
    <name evidence="1" type="ORF">A6F49_08045</name>
</gene>
<accession>A0A1B7M0S3</accession>
<reference evidence="1 2" key="1">
    <citation type="submission" date="2016-04" db="EMBL/GenBank/DDBJ databases">
        <title>First whole genome shotgun sequence of the bacterium Enteractinococcus sp. strain UASWS1574.</title>
        <authorList>
            <person name="Crovadore J."/>
            <person name="Chablais R."/>
            <person name="Lefort F."/>
        </authorList>
    </citation>
    <scope>NUCLEOTIDE SEQUENCE [LARGE SCALE GENOMIC DNA]</scope>
    <source>
        <strain evidence="1 2">UASWS1574</strain>
    </source>
</reference>
<dbReference type="AlphaFoldDB" id="A0A1B7M0S3"/>
<organism evidence="1 2">
    <name type="scientific">Enteractinococcus helveticum</name>
    <dbReference type="NCBI Taxonomy" id="1837282"/>
    <lineage>
        <taxon>Bacteria</taxon>
        <taxon>Bacillati</taxon>
        <taxon>Actinomycetota</taxon>
        <taxon>Actinomycetes</taxon>
        <taxon>Micrococcales</taxon>
        <taxon>Micrococcaceae</taxon>
    </lineage>
</organism>
<proteinExistence type="predicted"/>
<keyword evidence="2" id="KW-1185">Reference proteome</keyword>